<evidence type="ECO:0000313" key="13">
    <source>
        <dbReference type="EMBL" id="TMQ57628.1"/>
    </source>
</evidence>
<evidence type="ECO:0000259" key="12">
    <source>
        <dbReference type="PROSITE" id="PS51352"/>
    </source>
</evidence>
<evidence type="ECO:0000256" key="9">
    <source>
        <dbReference type="ARBA" id="ARBA00082991"/>
    </source>
</evidence>
<evidence type="ECO:0000256" key="5">
    <source>
        <dbReference type="ARBA" id="ARBA00060973"/>
    </source>
</evidence>
<evidence type="ECO:0000256" key="11">
    <source>
        <dbReference type="PIRSR" id="PIRSR000239-1"/>
    </source>
</evidence>
<keyword evidence="1" id="KW-0560">Oxidoreductase</keyword>
<dbReference type="PANTHER" id="PTHR43110:SF1">
    <property type="entry name" value="THIOL PEROXIDASE"/>
    <property type="match status" value="1"/>
</dbReference>
<dbReference type="AlphaFoldDB" id="A0A538T1X2"/>
<dbReference type="CDD" id="cd03018">
    <property type="entry name" value="PRX_AhpE_like"/>
    <property type="match status" value="1"/>
</dbReference>
<dbReference type="FunFam" id="3.40.30.10:FF:000118">
    <property type="entry name" value="Peroxiredoxin AhpE"/>
    <property type="match status" value="1"/>
</dbReference>
<organism evidence="13 14">
    <name type="scientific">Eiseniibacteriota bacterium</name>
    <dbReference type="NCBI Taxonomy" id="2212470"/>
    <lineage>
        <taxon>Bacteria</taxon>
        <taxon>Candidatus Eiseniibacteriota</taxon>
    </lineage>
</organism>
<dbReference type="SUPFAM" id="SSF52833">
    <property type="entry name" value="Thioredoxin-like"/>
    <property type="match status" value="1"/>
</dbReference>
<dbReference type="GO" id="GO:0016209">
    <property type="term" value="F:antioxidant activity"/>
    <property type="evidence" value="ECO:0007669"/>
    <property type="project" value="InterPro"/>
</dbReference>
<evidence type="ECO:0000256" key="3">
    <source>
        <dbReference type="ARBA" id="ARBA00052774"/>
    </source>
</evidence>
<accession>A0A538T1X2</accession>
<comment type="caution">
    <text evidence="13">The sequence shown here is derived from an EMBL/GenBank/DDBJ whole genome shotgun (WGS) entry which is preliminary data.</text>
</comment>
<dbReference type="EMBL" id="VBOW01000059">
    <property type="protein sequence ID" value="TMQ57628.1"/>
    <property type="molecule type" value="Genomic_DNA"/>
</dbReference>
<reference evidence="13 14" key="1">
    <citation type="journal article" date="2019" name="Nat. Microbiol.">
        <title>Mediterranean grassland soil C-N compound turnover is dependent on rainfall and depth, and is mediated by genomically divergent microorganisms.</title>
        <authorList>
            <person name="Diamond S."/>
            <person name="Andeer P.F."/>
            <person name="Li Z."/>
            <person name="Crits-Christoph A."/>
            <person name="Burstein D."/>
            <person name="Anantharaman K."/>
            <person name="Lane K.R."/>
            <person name="Thomas B.C."/>
            <person name="Pan C."/>
            <person name="Northen T.R."/>
            <person name="Banfield J.F."/>
        </authorList>
    </citation>
    <scope>NUCLEOTIDE SEQUENCE [LARGE SCALE GENOMIC DNA]</scope>
    <source>
        <strain evidence="13">WS_6</strain>
    </source>
</reference>
<dbReference type="Pfam" id="PF00578">
    <property type="entry name" value="AhpC-TSA"/>
    <property type="match status" value="1"/>
</dbReference>
<protein>
    <recommendedName>
        <fullName evidence="8">Alkyl hydroperoxide reductase E</fullName>
        <ecNumber evidence="7">1.11.1.29</ecNumber>
    </recommendedName>
    <alternativeName>
        <fullName evidence="9">Mycoredoxin-dependent peroxiredoxin</fullName>
    </alternativeName>
    <alternativeName>
        <fullName evidence="10">Peroxiredoxin AhpE</fullName>
    </alternativeName>
</protein>
<evidence type="ECO:0000256" key="8">
    <source>
        <dbReference type="ARBA" id="ARBA00068979"/>
    </source>
</evidence>
<dbReference type="InterPro" id="IPR013766">
    <property type="entry name" value="Thioredoxin_domain"/>
</dbReference>
<proteinExistence type="inferred from homology"/>
<evidence type="ECO:0000256" key="2">
    <source>
        <dbReference type="ARBA" id="ARBA00023284"/>
    </source>
</evidence>
<feature type="active site" description="Cysteine sulfenic acid (-SOH) intermediate; for peroxidase activity" evidence="11">
    <location>
        <position position="55"/>
    </location>
</feature>
<dbReference type="EC" id="1.11.1.29" evidence="7"/>
<dbReference type="InterPro" id="IPR000866">
    <property type="entry name" value="AhpC/TSA"/>
</dbReference>
<evidence type="ECO:0000256" key="10">
    <source>
        <dbReference type="ARBA" id="ARBA00083736"/>
    </source>
</evidence>
<evidence type="ECO:0000313" key="14">
    <source>
        <dbReference type="Proteomes" id="UP000316852"/>
    </source>
</evidence>
<comment type="similarity">
    <text evidence="5">Belongs to the peroxiredoxin family. AhpE subfamily.</text>
</comment>
<evidence type="ECO:0000256" key="4">
    <source>
        <dbReference type="ARBA" id="ARBA00056930"/>
    </source>
</evidence>
<gene>
    <name evidence="13" type="ORF">E6K76_10000</name>
</gene>
<keyword evidence="2" id="KW-0676">Redox-active center</keyword>
<feature type="domain" description="Thioredoxin" evidence="12">
    <location>
        <begin position="12"/>
        <end position="162"/>
    </location>
</feature>
<evidence type="ECO:0000256" key="6">
    <source>
        <dbReference type="ARBA" id="ARBA00065226"/>
    </source>
</evidence>
<dbReference type="InterPro" id="IPR024706">
    <property type="entry name" value="Peroxiredoxin_AhpC-typ"/>
</dbReference>
<comment type="subunit">
    <text evidence="6">Homodimer. Forms both dimers and octamers; a tightly-associated dimer and a ring-like octamer.</text>
</comment>
<dbReference type="PROSITE" id="PS51352">
    <property type="entry name" value="THIOREDOXIN_2"/>
    <property type="match status" value="1"/>
</dbReference>
<dbReference type="InterPro" id="IPR036249">
    <property type="entry name" value="Thioredoxin-like_sf"/>
</dbReference>
<name>A0A538T1X2_UNCEI</name>
<dbReference type="GO" id="GO:0016491">
    <property type="term" value="F:oxidoreductase activity"/>
    <property type="evidence" value="ECO:0007669"/>
    <property type="project" value="UniProtKB-KW"/>
</dbReference>
<dbReference type="Gene3D" id="3.40.30.10">
    <property type="entry name" value="Glutaredoxin"/>
    <property type="match status" value="1"/>
</dbReference>
<dbReference type="PANTHER" id="PTHR43110">
    <property type="entry name" value="THIOL PEROXIDASE"/>
    <property type="match status" value="1"/>
</dbReference>
<evidence type="ECO:0000256" key="1">
    <source>
        <dbReference type="ARBA" id="ARBA00023002"/>
    </source>
</evidence>
<dbReference type="Proteomes" id="UP000316852">
    <property type="component" value="Unassembled WGS sequence"/>
</dbReference>
<dbReference type="InterPro" id="IPR050455">
    <property type="entry name" value="Tpx_Peroxidase_subfamily"/>
</dbReference>
<evidence type="ECO:0000256" key="7">
    <source>
        <dbReference type="ARBA" id="ARBA00067009"/>
    </source>
</evidence>
<sequence>MEATTMDRTATLKVGDTAPDFTLPDQSGNKVTLSSFRGKKNVVLVFHPLAFTSVCTVQMPGYSKEKQSFEGLDAQVLGLSVDSAPTHKAWAEHLGGIEYPLLADFWPHGEVAKKYGILRPEGYSERATFVIDKQGIIRHIEVHEIGKVPDRAKLIQILKTLR</sequence>
<comment type="function">
    <text evidence="4">Thiol-specific peroxidase that catalyzes the reduction of hydrogen peroxide and organic hydroperoxides to water and alcohols, respectively. Plays a role in cell protection against oxidative stress by detoxifying peroxides. May represent an important antioxidant defense against cytotoxic peroxides, especially peroxynitrite, which can be formed by activated macrophages during infection.</text>
</comment>
<dbReference type="PIRSF" id="PIRSF000239">
    <property type="entry name" value="AHPC"/>
    <property type="match status" value="1"/>
</dbReference>
<comment type="catalytic activity">
    <reaction evidence="3">
        <text>[mycoredoxin]-L-dithiol + a hydroperoxide = [mycoredoxin]-L-disulfide + an alcohol + H2O</text>
        <dbReference type="Rhea" id="RHEA:62640"/>
        <dbReference type="Rhea" id="RHEA-COMP:16137"/>
        <dbReference type="Rhea" id="RHEA-COMP:16138"/>
        <dbReference type="ChEBI" id="CHEBI:15377"/>
        <dbReference type="ChEBI" id="CHEBI:29950"/>
        <dbReference type="ChEBI" id="CHEBI:30879"/>
        <dbReference type="ChEBI" id="CHEBI:35924"/>
        <dbReference type="ChEBI" id="CHEBI:50058"/>
        <dbReference type="EC" id="1.11.1.29"/>
    </reaction>
</comment>